<dbReference type="KEGG" id="mfn:Ga0123462_1575"/>
<sequence>MNRVFTIAVVLLAFTLAGCSAHKPVSQGAEQQKIDALTADLLLLDRAIDRQAAVIVARTAVHYSLELAEKYEIFGPPRMHNLLVNFGFRERGLCYQWADDLLKKLLSLNSTRFDFFYAVANLGSDLREHNSVVVSAKGAAFETGIVLDGWRYSGDLYWSAVSEDSYEWSQRYPDPGQQTLR</sequence>
<dbReference type="PROSITE" id="PS51257">
    <property type="entry name" value="PROKAR_LIPOPROTEIN"/>
    <property type="match status" value="1"/>
</dbReference>
<evidence type="ECO:0000313" key="2">
    <source>
        <dbReference type="EMBL" id="ATX82434.1"/>
    </source>
</evidence>
<dbReference type="AlphaFoldDB" id="A0A2K8LC05"/>
<name>A0A2K8LC05_9PROT</name>
<feature type="signal peptide" evidence="1">
    <location>
        <begin position="1"/>
        <end position="23"/>
    </location>
</feature>
<evidence type="ECO:0008006" key="4">
    <source>
        <dbReference type="Google" id="ProtNLM"/>
    </source>
</evidence>
<dbReference type="RefSeq" id="WP_157821313.1">
    <property type="nucleotide sequence ID" value="NZ_CP018800.1"/>
</dbReference>
<accession>A0A2K8LC05</accession>
<dbReference type="OrthoDB" id="5339359at2"/>
<dbReference type="EMBL" id="CP018800">
    <property type="protein sequence ID" value="ATX82434.1"/>
    <property type="molecule type" value="Genomic_DNA"/>
</dbReference>
<gene>
    <name evidence="2" type="ORF">Ga0123462_1575</name>
</gene>
<reference evidence="2 3" key="1">
    <citation type="submission" date="2016-12" db="EMBL/GenBank/DDBJ databases">
        <title>Isolation and genomic insights into novel planktonic Zetaproteobacteria from stratified waters of the Chesapeake Bay.</title>
        <authorList>
            <person name="McAllister S.M."/>
            <person name="Kato S."/>
            <person name="Chan C.S."/>
            <person name="Chiu B.K."/>
            <person name="Field E.K."/>
        </authorList>
    </citation>
    <scope>NUCLEOTIDE SEQUENCE [LARGE SCALE GENOMIC DNA]</scope>
    <source>
        <strain evidence="2 3">CP-8</strain>
    </source>
</reference>
<keyword evidence="3" id="KW-1185">Reference proteome</keyword>
<evidence type="ECO:0000256" key="1">
    <source>
        <dbReference type="SAM" id="SignalP"/>
    </source>
</evidence>
<evidence type="ECO:0000313" key="3">
    <source>
        <dbReference type="Proteomes" id="UP000231637"/>
    </source>
</evidence>
<feature type="chain" id="PRO_5015004736" description="Lipoprotein" evidence="1">
    <location>
        <begin position="24"/>
        <end position="181"/>
    </location>
</feature>
<dbReference type="Proteomes" id="UP000231637">
    <property type="component" value="Chromosome"/>
</dbReference>
<keyword evidence="1" id="KW-0732">Signal</keyword>
<organism evidence="2 3">
    <name type="scientific">Mariprofundus ferrinatatus</name>
    <dbReference type="NCBI Taxonomy" id="1921087"/>
    <lineage>
        <taxon>Bacteria</taxon>
        <taxon>Pseudomonadati</taxon>
        <taxon>Pseudomonadota</taxon>
        <taxon>Candidatius Mariprofundia</taxon>
        <taxon>Mariprofundales</taxon>
        <taxon>Mariprofundaceae</taxon>
        <taxon>Mariprofundus</taxon>
    </lineage>
</organism>
<proteinExistence type="predicted"/>
<protein>
    <recommendedName>
        <fullName evidence="4">Lipoprotein</fullName>
    </recommendedName>
</protein>